<feature type="transmembrane region" description="Helical" evidence="2">
    <location>
        <begin position="57"/>
        <end position="74"/>
    </location>
</feature>
<feature type="transmembrane region" description="Helical" evidence="2">
    <location>
        <begin position="33"/>
        <end position="51"/>
    </location>
</feature>
<gene>
    <name evidence="3" type="ORF">RFN57_33910</name>
</gene>
<dbReference type="EMBL" id="JAYXNZ010000002">
    <property type="protein sequence ID" value="MEC7057246.1"/>
    <property type="molecule type" value="Genomic_DNA"/>
</dbReference>
<keyword evidence="2" id="KW-1133">Transmembrane helix</keyword>
<sequence>MHTGGRLAARAEDPDGTGEATNDLERAHELRSAVLCAGVLLSFLLLLDWGSGLITPWRSLLWCVLAGLLYAVLYPQRVSAGGNWLTTRGLVRGHRVRTDLLVSVRCLDGVSQRLLLRDRLEGRVEIDPGVLVHHPHLWFCLERGARKAADDGSLLCGATALRRLSERVGRETARAVFKISGLE</sequence>
<evidence type="ECO:0000256" key="1">
    <source>
        <dbReference type="SAM" id="MobiDB-lite"/>
    </source>
</evidence>
<proteinExistence type="predicted"/>
<evidence type="ECO:0000256" key="2">
    <source>
        <dbReference type="SAM" id="Phobius"/>
    </source>
</evidence>
<keyword evidence="2" id="KW-0812">Transmembrane</keyword>
<reference evidence="3 4" key="1">
    <citation type="submission" date="2024-01" db="EMBL/GenBank/DDBJ databases">
        <title>Genome analysis.</title>
        <authorList>
            <person name="Zhang K."/>
        </authorList>
    </citation>
    <scope>NUCLEOTIDE SEQUENCE [LARGE SCALE GENOMIC DNA]</scope>
    <source>
        <strain evidence="3 4">CGMCC 4.1753</strain>
    </source>
</reference>
<evidence type="ECO:0000313" key="3">
    <source>
        <dbReference type="EMBL" id="MEC7057246.1"/>
    </source>
</evidence>
<organism evidence="3 4">
    <name type="scientific">Streptomyces violaceochromogenes</name>
    <dbReference type="NCBI Taxonomy" id="67377"/>
    <lineage>
        <taxon>Bacteria</taxon>
        <taxon>Bacillati</taxon>
        <taxon>Actinomycetota</taxon>
        <taxon>Actinomycetes</taxon>
        <taxon>Kitasatosporales</taxon>
        <taxon>Streptomycetaceae</taxon>
        <taxon>Streptomyces</taxon>
    </lineage>
</organism>
<accession>A0ABU6M638</accession>
<keyword evidence="4" id="KW-1185">Reference proteome</keyword>
<keyword evidence="2" id="KW-0472">Membrane</keyword>
<comment type="caution">
    <text evidence="3">The sequence shown here is derived from an EMBL/GenBank/DDBJ whole genome shotgun (WGS) entry which is preliminary data.</text>
</comment>
<name>A0ABU6M638_9ACTN</name>
<evidence type="ECO:0000313" key="4">
    <source>
        <dbReference type="Proteomes" id="UP001353952"/>
    </source>
</evidence>
<dbReference type="RefSeq" id="WP_229857081.1">
    <property type="nucleotide sequence ID" value="NZ_BMUO01000014.1"/>
</dbReference>
<dbReference type="Proteomes" id="UP001353952">
    <property type="component" value="Unassembled WGS sequence"/>
</dbReference>
<feature type="region of interest" description="Disordered" evidence="1">
    <location>
        <begin position="1"/>
        <end position="21"/>
    </location>
</feature>
<protein>
    <submittedName>
        <fullName evidence="3">Uncharacterized protein</fullName>
    </submittedName>
</protein>